<dbReference type="OrthoDB" id="686454at2759"/>
<accession>A0A7J6VG68</accession>
<name>A0A7J6VG68_THATH</name>
<keyword evidence="2" id="KW-0812">Transmembrane</keyword>
<feature type="transmembrane region" description="Helical" evidence="2">
    <location>
        <begin position="103"/>
        <end position="128"/>
    </location>
</feature>
<feature type="compositionally biased region" description="Basic and acidic residues" evidence="1">
    <location>
        <begin position="155"/>
        <end position="176"/>
    </location>
</feature>
<feature type="region of interest" description="Disordered" evidence="1">
    <location>
        <begin position="47"/>
        <end position="70"/>
    </location>
</feature>
<evidence type="ECO:0000256" key="2">
    <source>
        <dbReference type="SAM" id="Phobius"/>
    </source>
</evidence>
<dbReference type="PANTHER" id="PTHR34558:SF9">
    <property type="entry name" value="F3L24.15 PROTEIN"/>
    <property type="match status" value="1"/>
</dbReference>
<evidence type="ECO:0008006" key="5">
    <source>
        <dbReference type="Google" id="ProtNLM"/>
    </source>
</evidence>
<reference evidence="3 4" key="1">
    <citation type="submission" date="2020-06" db="EMBL/GenBank/DDBJ databases">
        <title>Transcriptomic and genomic resources for Thalictrum thalictroides and T. hernandezii: Facilitating candidate gene discovery in an emerging model plant lineage.</title>
        <authorList>
            <person name="Arias T."/>
            <person name="Riano-Pachon D.M."/>
            <person name="Di Stilio V.S."/>
        </authorList>
    </citation>
    <scope>NUCLEOTIDE SEQUENCE [LARGE SCALE GENOMIC DNA]</scope>
    <source>
        <strain evidence="4">cv. WT478/WT964</strain>
        <tissue evidence="3">Leaves</tissue>
    </source>
</reference>
<gene>
    <name evidence="3" type="ORF">FRX31_026643</name>
</gene>
<organism evidence="3 4">
    <name type="scientific">Thalictrum thalictroides</name>
    <name type="common">Rue-anemone</name>
    <name type="synonym">Anemone thalictroides</name>
    <dbReference type="NCBI Taxonomy" id="46969"/>
    <lineage>
        <taxon>Eukaryota</taxon>
        <taxon>Viridiplantae</taxon>
        <taxon>Streptophyta</taxon>
        <taxon>Embryophyta</taxon>
        <taxon>Tracheophyta</taxon>
        <taxon>Spermatophyta</taxon>
        <taxon>Magnoliopsida</taxon>
        <taxon>Ranunculales</taxon>
        <taxon>Ranunculaceae</taxon>
        <taxon>Thalictroideae</taxon>
        <taxon>Thalictrum</taxon>
    </lineage>
</organism>
<keyword evidence="2" id="KW-1133">Transmembrane helix</keyword>
<dbReference type="PANTHER" id="PTHR34558">
    <property type="entry name" value="EXPRESSED PROTEIN"/>
    <property type="match status" value="1"/>
</dbReference>
<sequence>MAATHIQAVVEHSTFGDSLTMRAELAQLRGVSKHRFKLLSLPLPSALSPQSKSLGSAEQDILSPAPHKAKDHEDLYDEGVNSLHQAAEAPVNRRIRSHKKNKSIAGGEVILGGLALTFAISVCCYLRVTRRKDGEIGAEKDPDRSSSFSMSLSPSERDLEKDGKKDGDKDIGKDGDSNVARGVKGIENIER</sequence>
<keyword evidence="4" id="KW-1185">Reference proteome</keyword>
<dbReference type="EMBL" id="JABWDY010032974">
    <property type="protein sequence ID" value="KAF5183767.1"/>
    <property type="molecule type" value="Genomic_DNA"/>
</dbReference>
<evidence type="ECO:0000313" key="3">
    <source>
        <dbReference type="EMBL" id="KAF5183767.1"/>
    </source>
</evidence>
<comment type="caution">
    <text evidence="3">The sequence shown here is derived from an EMBL/GenBank/DDBJ whole genome shotgun (WGS) entry which is preliminary data.</text>
</comment>
<feature type="region of interest" description="Disordered" evidence="1">
    <location>
        <begin position="136"/>
        <end position="191"/>
    </location>
</feature>
<keyword evidence="2" id="KW-0472">Membrane</keyword>
<dbReference type="Proteomes" id="UP000554482">
    <property type="component" value="Unassembled WGS sequence"/>
</dbReference>
<dbReference type="AlphaFoldDB" id="A0A7J6VG68"/>
<evidence type="ECO:0000256" key="1">
    <source>
        <dbReference type="SAM" id="MobiDB-lite"/>
    </source>
</evidence>
<evidence type="ECO:0000313" key="4">
    <source>
        <dbReference type="Proteomes" id="UP000554482"/>
    </source>
</evidence>
<protein>
    <recommendedName>
        <fullName evidence="5">Transmembrane protein</fullName>
    </recommendedName>
</protein>
<proteinExistence type="predicted"/>
<feature type="compositionally biased region" description="Low complexity" evidence="1">
    <location>
        <begin position="145"/>
        <end position="154"/>
    </location>
</feature>